<organism evidence="3 4">
    <name type="scientific">Arcicella rigui</name>
    <dbReference type="NCBI Taxonomy" id="797020"/>
    <lineage>
        <taxon>Bacteria</taxon>
        <taxon>Pseudomonadati</taxon>
        <taxon>Bacteroidota</taxon>
        <taxon>Cytophagia</taxon>
        <taxon>Cytophagales</taxon>
        <taxon>Flectobacillaceae</taxon>
        <taxon>Arcicella</taxon>
    </lineage>
</organism>
<protein>
    <submittedName>
        <fullName evidence="3">DUF4350 domain-containing protein</fullName>
    </submittedName>
</protein>
<dbReference type="InterPro" id="IPR025646">
    <property type="entry name" value="DUF4350"/>
</dbReference>
<feature type="transmembrane region" description="Helical" evidence="1">
    <location>
        <begin position="282"/>
        <end position="300"/>
    </location>
</feature>
<gene>
    <name evidence="3" type="ORF">VB248_13185</name>
</gene>
<dbReference type="RefSeq" id="WP_323297257.1">
    <property type="nucleotide sequence ID" value="NZ_JAYFUM010000015.1"/>
</dbReference>
<feature type="domain" description="DUF4350" evidence="2">
    <location>
        <begin position="38"/>
        <end position="227"/>
    </location>
</feature>
<keyword evidence="1" id="KW-1133">Transmembrane helix</keyword>
<evidence type="ECO:0000256" key="1">
    <source>
        <dbReference type="SAM" id="Phobius"/>
    </source>
</evidence>
<keyword evidence="4" id="KW-1185">Reference proteome</keyword>
<dbReference type="Pfam" id="PF14258">
    <property type="entry name" value="DUF4350"/>
    <property type="match status" value="1"/>
</dbReference>
<accession>A0ABU5QB87</accession>
<evidence type="ECO:0000313" key="4">
    <source>
        <dbReference type="Proteomes" id="UP001302949"/>
    </source>
</evidence>
<name>A0ABU5QB87_9BACT</name>
<comment type="caution">
    <text evidence="3">The sequence shown here is derived from an EMBL/GenBank/DDBJ whole genome shotgun (WGS) entry which is preliminary data.</text>
</comment>
<evidence type="ECO:0000259" key="2">
    <source>
        <dbReference type="Pfam" id="PF14258"/>
    </source>
</evidence>
<sequence length="416" mass="48404">MKQHRIYLLILFCTIAGFVLVQIYKDKPLDWTATYSNKDKIPNGSEVLYKLLPRVFRNQKISDQKVPFLRTNASANLPAESNYIYIYQYFRKDSLSLNRLLAYVAKGNNAFISSEEFYDLEDTLHFAVDYSYEQTTKDSLSINFTNPALKTKKGYTYHKFAVNTYFVFDSLTEKTFKQSKGEVLGVNNAGVPNFIKIPFGKGYFFLHAVPQAFSNYYLLKNNADYAFTALSYLPEKPVFWDEYVTIFTLDDKPRSISKSKESQKELQYYANSPFRYIVSQPALKWAYFITLLSLLLYLIFEGKRVQRIIPVIETPKNTSLEFVETIGALYFNHKDHKAIADKKILYLLAYIRNKFFLKTTVIDQAFKEELSLKSGIGLSKINEMFAYAETLSKSEEVTENQLIKLNQYVEDFYKNT</sequence>
<dbReference type="EMBL" id="JAYFUM010000015">
    <property type="protein sequence ID" value="MEA5140099.1"/>
    <property type="molecule type" value="Genomic_DNA"/>
</dbReference>
<evidence type="ECO:0000313" key="3">
    <source>
        <dbReference type="EMBL" id="MEA5140099.1"/>
    </source>
</evidence>
<feature type="transmembrane region" description="Helical" evidence="1">
    <location>
        <begin position="7"/>
        <end position="24"/>
    </location>
</feature>
<reference evidence="3 4" key="1">
    <citation type="submission" date="2023-12" db="EMBL/GenBank/DDBJ databases">
        <title>Novel species of the genus Arcicella isolated from rivers.</title>
        <authorList>
            <person name="Lu H."/>
        </authorList>
    </citation>
    <scope>NUCLEOTIDE SEQUENCE [LARGE SCALE GENOMIC DNA]</scope>
    <source>
        <strain evidence="3 4">KCTC 23307</strain>
    </source>
</reference>
<proteinExistence type="predicted"/>
<keyword evidence="1" id="KW-0472">Membrane</keyword>
<dbReference type="Proteomes" id="UP001302949">
    <property type="component" value="Unassembled WGS sequence"/>
</dbReference>
<keyword evidence="1" id="KW-0812">Transmembrane</keyword>